<dbReference type="InterPro" id="IPR006162">
    <property type="entry name" value="Ppantetheine_attach_site"/>
</dbReference>
<dbReference type="InterPro" id="IPR001227">
    <property type="entry name" value="Ac_transferase_dom_sf"/>
</dbReference>
<dbReference type="Gene3D" id="1.10.1200.10">
    <property type="entry name" value="ACP-like"/>
    <property type="match status" value="1"/>
</dbReference>
<dbReference type="SMART" id="SM00825">
    <property type="entry name" value="PKS_KS"/>
    <property type="match status" value="1"/>
</dbReference>
<dbReference type="InterPro" id="IPR014031">
    <property type="entry name" value="Ketoacyl_synth_C"/>
</dbReference>
<dbReference type="InterPro" id="IPR057326">
    <property type="entry name" value="KR_dom"/>
</dbReference>
<dbReference type="InterPro" id="IPR009081">
    <property type="entry name" value="PP-bd_ACP"/>
</dbReference>
<keyword evidence="4" id="KW-0597">Phosphoprotein</keyword>
<evidence type="ECO:0000256" key="2">
    <source>
        <dbReference type="ARBA" id="ARBA00006484"/>
    </source>
</evidence>
<dbReference type="SMART" id="SM00827">
    <property type="entry name" value="PKS_AT"/>
    <property type="match status" value="1"/>
</dbReference>
<dbReference type="Pfam" id="PF00698">
    <property type="entry name" value="Acyl_transf_1"/>
    <property type="match status" value="1"/>
</dbReference>
<dbReference type="InterPro" id="IPR036736">
    <property type="entry name" value="ACP-like_sf"/>
</dbReference>
<dbReference type="SMART" id="SM00822">
    <property type="entry name" value="PKS_KR"/>
    <property type="match status" value="1"/>
</dbReference>
<organism evidence="8 9">
    <name type="scientific">Pseudoalteromonas neustonica</name>
    <dbReference type="NCBI Taxonomy" id="1840331"/>
    <lineage>
        <taxon>Bacteria</taxon>
        <taxon>Pseudomonadati</taxon>
        <taxon>Pseudomonadota</taxon>
        <taxon>Gammaproteobacteria</taxon>
        <taxon>Alteromonadales</taxon>
        <taxon>Pseudoalteromonadaceae</taxon>
        <taxon>Pseudoalteromonas</taxon>
    </lineage>
</organism>
<dbReference type="Gene3D" id="3.30.70.3290">
    <property type="match status" value="1"/>
</dbReference>
<gene>
    <name evidence="8" type="ORF">WNY63_06595</name>
</gene>
<dbReference type="InterPro" id="IPR020841">
    <property type="entry name" value="PKS_Beta-ketoAc_synthase_dom"/>
</dbReference>
<dbReference type="SUPFAM" id="SSF53901">
    <property type="entry name" value="Thiolase-like"/>
    <property type="match status" value="1"/>
</dbReference>
<dbReference type="InterPro" id="IPR050091">
    <property type="entry name" value="PKS_NRPS_Biosynth_Enz"/>
</dbReference>
<sequence>MSDIEYSELDIAIVGMAGRFPDADDVDALWRNVCYGKSAVRQLDDQQLLDAGVSEQDLASPDYVKVAIPFANKDQFDAGFFGYSPKEATQLDPQQRLFLQTCWHALEDAGLAQAGQFTGVYAGCGLPAYLMNNLLPQHKDKDITSLLALTNGSEKDSLATRISYELDLTGPAVTVQTACSTSLVAVHMACRGLQNYECNAALAGGVWINLLDDQGYLAPTGGSLSPSGQVSAFSEHADGILIGSGTAAVVLKRVSDAIEDGDHILAVIKGSAINNDGRDKVGYTAPSVNGQSNAITAALDFADVDPRSIGLIEAHGTGTILGDPIEIAALTRAYQSDEKQFCAIGSIKANIGHLDSAAGVTGLIKAVQALRHQTIPASIHSTPHNSKIDFANSPFYVPEQSQPWQSAIPRRAAVSSLGMGGTNAHVILEEYTSNEVQANTDKAWHILPFSASDIESLKAQQQQLYSSLNTHGIELNTVASQLQHNRRALRARTAIVATDLKHAQAQLARSGNEAIITKAEQNKVALLFSGQGSQYVTMAQALFHNVPAYKHVHEAVITEFDTQLQRELNSVFSPVEGEILKANQLLNQTRVTQPALFVVGYAMAKCYQAHGIEICGMLGHSIGQYVAACLAQVMNLSDAVKLVSKRGEILQTMAPGTMLSVMADESTVQAYLNDSLSIAALNSSTNTVLAGTCDAIKQVQAILKENGISCTRLHVSHAFHSHLTEPVLPEFAKVLNGVHLLPPKQPFVSDLTGTWITDEQATSVQYWLDHIRKPVNFRAGVATLAEQCQILVEAGPGDTLQKLAKQTLDDSVSVYHSISHARDLKAQIPPFAKTLASLWQHGCDVQWSHITEPTQGQKIIAPLYQFADTRFWQAAQTQAQPEQTAAITNTGPELLAPVWHQVTGSVGSLADYAGQTWLLVQSDHPLVDTLTSELEQAGIRIIELWQGESDISALNDTSYRVNLNDVASLEQLASFIDAIDRVLDVRLIASQTPIALENVLALAKWSAQNNTALSVLASEVFSVLGDENINPHKATVLGLTRTLVHEYPTLNVQFIEVDADAIYSIKTSLLNCIKVAITQNKYTELAARGKHLFSLSQQVITANTNKQLSQTNTAPVTLITGGLGGVGLVFAKALAGRGHKLVLLSRSAVAPSSEWCELSAEQALYQDLHQLKERTDVVVVQADVANMDELQQGISQAELQVGTISEVIHAAGTAGGAMISKLTTEQIQSTLGAKVQGTDNLLQIFAKHDLSHMVLCSSLATVLGAFGQTDYCGANAYLDAVAHQLHPFPVIAINWDAWTGIGMAAEHSLEAGLGLDTQAGVELYLDAVQSGCPQVYAPAMSWEARALKVAELMAQATAAIANKGLVEQGKARPVLEVEFEAPESELEIKLAVIWCEALGFNKVGIFDSFFELGGDSLMAIQMIAQVKQLFSIEIAPASFFEEPSIDNLAYLIEEAVLAQLEAR</sequence>
<dbReference type="InterPro" id="IPR016035">
    <property type="entry name" value="Acyl_Trfase/lysoPLipase"/>
</dbReference>
<dbReference type="PROSITE" id="PS52004">
    <property type="entry name" value="KS3_2"/>
    <property type="match status" value="1"/>
</dbReference>
<dbReference type="InterPro" id="IPR032821">
    <property type="entry name" value="PKS_assoc"/>
</dbReference>
<evidence type="ECO:0000256" key="1">
    <source>
        <dbReference type="ARBA" id="ARBA00005194"/>
    </source>
</evidence>
<dbReference type="PANTHER" id="PTHR43775:SF51">
    <property type="entry name" value="INACTIVE PHENOLPHTHIOCEROL SYNTHESIS POLYKETIDE SYNTHASE TYPE I PKS1-RELATED"/>
    <property type="match status" value="1"/>
</dbReference>
<dbReference type="Gene3D" id="3.40.47.10">
    <property type="match status" value="1"/>
</dbReference>
<dbReference type="Pfam" id="PF16197">
    <property type="entry name" value="KAsynt_C_assoc"/>
    <property type="match status" value="1"/>
</dbReference>
<dbReference type="Gene3D" id="3.40.50.720">
    <property type="entry name" value="NAD(P)-binding Rossmann-like Domain"/>
    <property type="match status" value="1"/>
</dbReference>
<keyword evidence="5" id="KW-0808">Transferase</keyword>
<comment type="caution">
    <text evidence="8">The sequence shown here is derived from an EMBL/GenBank/DDBJ whole genome shotgun (WGS) entry which is preliminary data.</text>
</comment>
<dbReference type="InterPro" id="IPR016039">
    <property type="entry name" value="Thiolase-like"/>
</dbReference>
<feature type="domain" description="Carrier" evidence="6">
    <location>
        <begin position="1381"/>
        <end position="1456"/>
    </location>
</feature>
<evidence type="ECO:0000259" key="6">
    <source>
        <dbReference type="PROSITE" id="PS50075"/>
    </source>
</evidence>
<dbReference type="InterPro" id="IPR014043">
    <property type="entry name" value="Acyl_transferase_dom"/>
</dbReference>
<evidence type="ECO:0000313" key="9">
    <source>
        <dbReference type="Proteomes" id="UP001388366"/>
    </source>
</evidence>
<protein>
    <submittedName>
        <fullName evidence="8">SDR family NAD(P)-dependent oxidoreductase</fullName>
    </submittedName>
</protein>
<dbReference type="PROSITE" id="PS00606">
    <property type="entry name" value="KS3_1"/>
    <property type="match status" value="1"/>
</dbReference>
<reference evidence="8 9" key="1">
    <citation type="submission" date="2024-03" db="EMBL/GenBank/DDBJ databases">
        <title>Community enrichment and isolation of bacterial strains for fucoidan degradation.</title>
        <authorList>
            <person name="Sichert A."/>
        </authorList>
    </citation>
    <scope>NUCLEOTIDE SEQUENCE [LARGE SCALE GENOMIC DNA]</scope>
    <source>
        <strain evidence="8 9">AS81</strain>
    </source>
</reference>
<keyword evidence="9" id="KW-1185">Reference proteome</keyword>
<name>A0ABU9U1G7_9GAMM</name>
<dbReference type="PROSITE" id="PS00012">
    <property type="entry name" value="PHOSPHOPANTETHEINE"/>
    <property type="match status" value="1"/>
</dbReference>
<dbReference type="Proteomes" id="UP001388366">
    <property type="component" value="Unassembled WGS sequence"/>
</dbReference>
<evidence type="ECO:0000256" key="3">
    <source>
        <dbReference type="ARBA" id="ARBA00022450"/>
    </source>
</evidence>
<dbReference type="Pfam" id="PF00109">
    <property type="entry name" value="ketoacyl-synt"/>
    <property type="match status" value="1"/>
</dbReference>
<dbReference type="EMBL" id="JBBMQU010000008">
    <property type="protein sequence ID" value="MEM5550393.1"/>
    <property type="molecule type" value="Genomic_DNA"/>
</dbReference>
<feature type="domain" description="Ketosynthase family 3 (KS3)" evidence="7">
    <location>
        <begin position="8"/>
        <end position="430"/>
    </location>
</feature>
<dbReference type="SUPFAM" id="SSF47336">
    <property type="entry name" value="ACP-like"/>
    <property type="match status" value="1"/>
</dbReference>
<evidence type="ECO:0000256" key="4">
    <source>
        <dbReference type="ARBA" id="ARBA00022553"/>
    </source>
</evidence>
<dbReference type="Pfam" id="PF02801">
    <property type="entry name" value="Ketoacyl-synt_C"/>
    <property type="match status" value="1"/>
</dbReference>
<dbReference type="InterPro" id="IPR018201">
    <property type="entry name" value="Ketoacyl_synth_AS"/>
</dbReference>
<evidence type="ECO:0000256" key="5">
    <source>
        <dbReference type="ARBA" id="ARBA00022679"/>
    </source>
</evidence>
<dbReference type="Pfam" id="PF08659">
    <property type="entry name" value="KR"/>
    <property type="match status" value="1"/>
</dbReference>
<accession>A0ABU9U1G7</accession>
<dbReference type="SUPFAM" id="SSF52151">
    <property type="entry name" value="FabD/lysophospholipase-like"/>
    <property type="match status" value="1"/>
</dbReference>
<dbReference type="SUPFAM" id="SSF55048">
    <property type="entry name" value="Probable ACP-binding domain of malonyl-CoA ACP transacylase"/>
    <property type="match status" value="1"/>
</dbReference>
<comment type="similarity">
    <text evidence="2">Belongs to the short-chain dehydrogenases/reductases (SDR) family.</text>
</comment>
<dbReference type="InterPro" id="IPR016036">
    <property type="entry name" value="Malonyl_transacylase_ACP-bd"/>
</dbReference>
<dbReference type="Gene3D" id="3.30.70.250">
    <property type="entry name" value="Malonyl-CoA ACP transacylase, ACP-binding"/>
    <property type="match status" value="1"/>
</dbReference>
<dbReference type="Gene3D" id="3.40.366.10">
    <property type="entry name" value="Malonyl-Coenzyme A Acyl Carrier Protein, domain 2"/>
    <property type="match status" value="1"/>
</dbReference>
<dbReference type="InterPro" id="IPR036291">
    <property type="entry name" value="NAD(P)-bd_dom_sf"/>
</dbReference>
<proteinExistence type="inferred from homology"/>
<dbReference type="CDD" id="cd00833">
    <property type="entry name" value="PKS"/>
    <property type="match status" value="1"/>
</dbReference>
<keyword evidence="3" id="KW-0596">Phosphopantetheine</keyword>
<comment type="pathway">
    <text evidence="1">Lipid metabolism; fatty acid biosynthesis.</text>
</comment>
<evidence type="ECO:0000259" key="7">
    <source>
        <dbReference type="PROSITE" id="PS52004"/>
    </source>
</evidence>
<dbReference type="InterPro" id="IPR014030">
    <property type="entry name" value="Ketoacyl_synth_N"/>
</dbReference>
<dbReference type="RefSeq" id="WP_342883584.1">
    <property type="nucleotide sequence ID" value="NZ_JBBMQU010000008.1"/>
</dbReference>
<dbReference type="PROSITE" id="PS50075">
    <property type="entry name" value="CARRIER"/>
    <property type="match status" value="1"/>
</dbReference>
<dbReference type="InterPro" id="IPR013968">
    <property type="entry name" value="PKS_KR"/>
</dbReference>
<dbReference type="PANTHER" id="PTHR43775">
    <property type="entry name" value="FATTY ACID SYNTHASE"/>
    <property type="match status" value="1"/>
</dbReference>
<dbReference type="Pfam" id="PF00550">
    <property type="entry name" value="PP-binding"/>
    <property type="match status" value="1"/>
</dbReference>
<dbReference type="SUPFAM" id="SSF51735">
    <property type="entry name" value="NAD(P)-binding Rossmann-fold domains"/>
    <property type="match status" value="2"/>
</dbReference>
<evidence type="ECO:0000313" key="8">
    <source>
        <dbReference type="EMBL" id="MEM5550393.1"/>
    </source>
</evidence>